<accession>A0A0F4NPL2</accession>
<dbReference type="PATRIC" id="fig|579748.3.peg.465"/>
<evidence type="ECO:0000313" key="1">
    <source>
        <dbReference type="EMBL" id="KJY84834.1"/>
    </source>
</evidence>
<dbReference type="Proteomes" id="UP000033673">
    <property type="component" value="Unassembled WGS sequence"/>
</dbReference>
<protein>
    <submittedName>
        <fullName evidence="1">Uncharacterized protein</fullName>
    </submittedName>
</protein>
<dbReference type="AlphaFoldDB" id="A0A0F4NPL2"/>
<gene>
    <name evidence="1" type="ORF">TW81_02240</name>
</gene>
<reference evidence="1 2" key="1">
    <citation type="journal article" date="2015" name="BMC Genomics">
        <title>Genome mining reveals unlocked bioactive potential of marine Gram-negative bacteria.</title>
        <authorList>
            <person name="Machado H."/>
            <person name="Sonnenschein E.C."/>
            <person name="Melchiorsen J."/>
            <person name="Gram L."/>
        </authorList>
    </citation>
    <scope>NUCLEOTIDE SEQUENCE [LARGE SCALE GENOMIC DNA]</scope>
    <source>
        <strain evidence="1 2">S2757</strain>
    </source>
</reference>
<proteinExistence type="predicted"/>
<name>A0A0F4NPL2_9VIBR</name>
<organism evidence="1 2">
    <name type="scientific">Vibrio galatheae</name>
    <dbReference type="NCBI Taxonomy" id="579748"/>
    <lineage>
        <taxon>Bacteria</taxon>
        <taxon>Pseudomonadati</taxon>
        <taxon>Pseudomonadota</taxon>
        <taxon>Gammaproteobacteria</taxon>
        <taxon>Vibrionales</taxon>
        <taxon>Vibrionaceae</taxon>
        <taxon>Vibrio</taxon>
    </lineage>
</organism>
<dbReference type="EMBL" id="JXXV01000006">
    <property type="protein sequence ID" value="KJY84834.1"/>
    <property type="molecule type" value="Genomic_DNA"/>
</dbReference>
<comment type="caution">
    <text evidence="1">The sequence shown here is derived from an EMBL/GenBank/DDBJ whole genome shotgun (WGS) entry which is preliminary data.</text>
</comment>
<dbReference type="RefSeq" id="WP_045954101.1">
    <property type="nucleotide sequence ID" value="NZ_JXXV01000006.1"/>
</dbReference>
<dbReference type="STRING" id="579748.TW81_02240"/>
<evidence type="ECO:0000313" key="2">
    <source>
        <dbReference type="Proteomes" id="UP000033673"/>
    </source>
</evidence>
<keyword evidence="2" id="KW-1185">Reference proteome</keyword>
<sequence>MNFNQMSAQFSPTGADATNATVQGQLNGLLAPSTNNQYINNAVNKSQRLANSRGMQNSSMAAGAGTAAAIDAAMPIAQADAASQQQINMQNMTHGQNLDFMGKEMGMNMQNSLFDSMQNAFNNELVGIAEIMNNSDMTQAQKTAAANLLSGASSDNRTALEAYMKSLPTWASNWGQ</sequence>